<reference evidence="1" key="2">
    <citation type="submission" date="2020-09" db="EMBL/GenBank/DDBJ databases">
        <authorList>
            <person name="Sun Q."/>
            <person name="Ohkuma M."/>
        </authorList>
    </citation>
    <scope>NUCLEOTIDE SEQUENCE</scope>
    <source>
        <strain evidence="1">JCM 19831</strain>
    </source>
</reference>
<organism evidence="1 2">
    <name type="scientific">Dactylosporangium sucinum</name>
    <dbReference type="NCBI Taxonomy" id="1424081"/>
    <lineage>
        <taxon>Bacteria</taxon>
        <taxon>Bacillati</taxon>
        <taxon>Actinomycetota</taxon>
        <taxon>Actinomycetes</taxon>
        <taxon>Micromonosporales</taxon>
        <taxon>Micromonosporaceae</taxon>
        <taxon>Dactylosporangium</taxon>
    </lineage>
</organism>
<evidence type="ECO:0000313" key="1">
    <source>
        <dbReference type="EMBL" id="GGM90621.1"/>
    </source>
</evidence>
<protein>
    <submittedName>
        <fullName evidence="1">Uncharacterized protein</fullName>
    </submittedName>
</protein>
<keyword evidence="2" id="KW-1185">Reference proteome</keyword>
<reference evidence="1" key="1">
    <citation type="journal article" date="2014" name="Int. J. Syst. Evol. Microbiol.">
        <title>Complete genome sequence of Corynebacterium casei LMG S-19264T (=DSM 44701T), isolated from a smear-ripened cheese.</title>
        <authorList>
            <consortium name="US DOE Joint Genome Institute (JGI-PGF)"/>
            <person name="Walter F."/>
            <person name="Albersmeier A."/>
            <person name="Kalinowski J."/>
            <person name="Ruckert C."/>
        </authorList>
    </citation>
    <scope>NUCLEOTIDE SEQUENCE</scope>
    <source>
        <strain evidence="1">JCM 19831</strain>
    </source>
</reference>
<dbReference type="RefSeq" id="WP_229837326.1">
    <property type="nucleotide sequence ID" value="NZ_BMPI01000151.1"/>
</dbReference>
<comment type="caution">
    <text evidence="1">The sequence shown here is derived from an EMBL/GenBank/DDBJ whole genome shotgun (WGS) entry which is preliminary data.</text>
</comment>
<gene>
    <name evidence="1" type="ORF">GCM10007977_110780</name>
</gene>
<accession>A0A917X932</accession>
<name>A0A917X932_9ACTN</name>
<evidence type="ECO:0000313" key="2">
    <source>
        <dbReference type="Proteomes" id="UP000642070"/>
    </source>
</evidence>
<dbReference type="AlphaFoldDB" id="A0A917X932"/>
<dbReference type="EMBL" id="BMPI01000151">
    <property type="protein sequence ID" value="GGM90621.1"/>
    <property type="molecule type" value="Genomic_DNA"/>
</dbReference>
<dbReference type="Proteomes" id="UP000642070">
    <property type="component" value="Unassembled WGS sequence"/>
</dbReference>
<sequence length="61" mass="6968">MGEFHEWQDVRAELDDGDTDALADERARTEAWVIALNLTEERNRLGLTHQAADLMASRRAE</sequence>
<proteinExistence type="predicted"/>